<dbReference type="Proteomes" id="UP000605670">
    <property type="component" value="Unassembled WGS sequence"/>
</dbReference>
<dbReference type="InterPro" id="IPR034660">
    <property type="entry name" value="DinB/YfiT-like"/>
</dbReference>
<feature type="domain" description="DinB-like" evidence="1">
    <location>
        <begin position="86"/>
        <end position="187"/>
    </location>
</feature>
<dbReference type="InterPro" id="IPR024775">
    <property type="entry name" value="DinB-like"/>
</dbReference>
<protein>
    <recommendedName>
        <fullName evidence="1">DinB-like domain-containing protein</fullName>
    </recommendedName>
</protein>
<keyword evidence="3" id="KW-1185">Reference proteome</keyword>
<accession>A0A917BM27</accession>
<proteinExistence type="predicted"/>
<reference evidence="2" key="1">
    <citation type="journal article" date="2014" name="Int. J. Syst. Evol. Microbiol.">
        <title>Complete genome sequence of Corynebacterium casei LMG S-19264T (=DSM 44701T), isolated from a smear-ripened cheese.</title>
        <authorList>
            <consortium name="US DOE Joint Genome Institute (JGI-PGF)"/>
            <person name="Walter F."/>
            <person name="Albersmeier A."/>
            <person name="Kalinowski J."/>
            <person name="Ruckert C."/>
        </authorList>
    </citation>
    <scope>NUCLEOTIDE SEQUENCE</scope>
    <source>
        <strain evidence="2">CGMCC 1.12160</strain>
    </source>
</reference>
<dbReference type="EMBL" id="BMEM01000001">
    <property type="protein sequence ID" value="GGF47868.1"/>
    <property type="molecule type" value="Genomic_DNA"/>
</dbReference>
<evidence type="ECO:0000259" key="1">
    <source>
        <dbReference type="Pfam" id="PF12867"/>
    </source>
</evidence>
<evidence type="ECO:0000313" key="2">
    <source>
        <dbReference type="EMBL" id="GGF47868.1"/>
    </source>
</evidence>
<reference evidence="2" key="2">
    <citation type="submission" date="2020-09" db="EMBL/GenBank/DDBJ databases">
        <authorList>
            <person name="Sun Q."/>
            <person name="Zhou Y."/>
        </authorList>
    </citation>
    <scope>NUCLEOTIDE SEQUENCE</scope>
    <source>
        <strain evidence="2">CGMCC 1.12160</strain>
    </source>
</reference>
<gene>
    <name evidence="2" type="ORF">GCM10011366_14600</name>
</gene>
<comment type="caution">
    <text evidence="2">The sequence shown here is derived from an EMBL/GenBank/DDBJ whole genome shotgun (WGS) entry which is preliminary data.</text>
</comment>
<dbReference type="SUPFAM" id="SSF109854">
    <property type="entry name" value="DinB/YfiT-like putative metalloenzymes"/>
    <property type="match status" value="1"/>
</dbReference>
<organism evidence="2 3">
    <name type="scientific">Ornithinimicrobium tianjinense</name>
    <dbReference type="NCBI Taxonomy" id="1195761"/>
    <lineage>
        <taxon>Bacteria</taxon>
        <taxon>Bacillati</taxon>
        <taxon>Actinomycetota</taxon>
        <taxon>Actinomycetes</taxon>
        <taxon>Micrococcales</taxon>
        <taxon>Ornithinimicrobiaceae</taxon>
        <taxon>Ornithinimicrobium</taxon>
    </lineage>
</organism>
<dbReference type="Pfam" id="PF12867">
    <property type="entry name" value="DinB_2"/>
    <property type="match status" value="1"/>
</dbReference>
<sequence length="200" mass="21660">MAVAMGTAPETPDLDIVSRLHEQLDWHWHAAARPRLDGLTDEEYLWEPTPGAWSLRRAGESSPGSATLRLGQGDWQADYASAEPVPPPVTTIAWRLAHVIVGVLGQRAHSHFGGPPASYGTWAYAGTAQEALAQLDSAYAAWSAGVRGLTPQTLLHPVGPAESPWAESPMIDLVLHINRECIHHLAEVALLRDLWAHRGG</sequence>
<evidence type="ECO:0000313" key="3">
    <source>
        <dbReference type="Proteomes" id="UP000605670"/>
    </source>
</evidence>
<dbReference type="AlphaFoldDB" id="A0A917BM27"/>
<name>A0A917BM27_9MICO</name>